<reference evidence="2" key="1">
    <citation type="submission" date="2019-04" db="EMBL/GenBank/DDBJ databases">
        <title>Genome assembly of Zosterops borbonicus 15179.</title>
        <authorList>
            <person name="Leroy T."/>
            <person name="Anselmetti Y."/>
            <person name="Tilak M.-K."/>
            <person name="Nabholz B."/>
        </authorList>
    </citation>
    <scope>NUCLEOTIDE SEQUENCE</scope>
    <source>
        <strain evidence="2">HGM_15179</strain>
        <tissue evidence="2">Muscle</tissue>
    </source>
</reference>
<organism evidence="2 3">
    <name type="scientific">Zosterops borbonicus</name>
    <dbReference type="NCBI Taxonomy" id="364589"/>
    <lineage>
        <taxon>Eukaryota</taxon>
        <taxon>Metazoa</taxon>
        <taxon>Chordata</taxon>
        <taxon>Craniata</taxon>
        <taxon>Vertebrata</taxon>
        <taxon>Euteleostomi</taxon>
        <taxon>Archelosauria</taxon>
        <taxon>Archosauria</taxon>
        <taxon>Dinosauria</taxon>
        <taxon>Saurischia</taxon>
        <taxon>Theropoda</taxon>
        <taxon>Coelurosauria</taxon>
        <taxon>Aves</taxon>
        <taxon>Neognathae</taxon>
        <taxon>Neoaves</taxon>
        <taxon>Telluraves</taxon>
        <taxon>Australaves</taxon>
        <taxon>Passeriformes</taxon>
        <taxon>Sylvioidea</taxon>
        <taxon>Zosteropidae</taxon>
        <taxon>Zosterops</taxon>
    </lineage>
</organism>
<gene>
    <name evidence="2" type="ORF">HGM15179_020651</name>
</gene>
<dbReference type="EMBL" id="SWJQ01002494">
    <property type="protein sequence ID" value="TRZ06457.1"/>
    <property type="molecule type" value="Genomic_DNA"/>
</dbReference>
<feature type="compositionally biased region" description="Basic and acidic residues" evidence="1">
    <location>
        <begin position="152"/>
        <end position="166"/>
    </location>
</feature>
<feature type="compositionally biased region" description="Basic and acidic residues" evidence="1">
    <location>
        <begin position="174"/>
        <end position="184"/>
    </location>
</feature>
<evidence type="ECO:0000313" key="3">
    <source>
        <dbReference type="Proteomes" id="UP000796761"/>
    </source>
</evidence>
<accession>A0A8K1FWV1</accession>
<feature type="region of interest" description="Disordered" evidence="1">
    <location>
        <begin position="151"/>
        <end position="184"/>
    </location>
</feature>
<evidence type="ECO:0000256" key="1">
    <source>
        <dbReference type="SAM" id="MobiDB-lite"/>
    </source>
</evidence>
<protein>
    <submittedName>
        <fullName evidence="2">Uncharacterized protein</fullName>
    </submittedName>
</protein>
<name>A0A8K1FWV1_9PASS</name>
<dbReference type="Proteomes" id="UP000796761">
    <property type="component" value="Unassembled WGS sequence"/>
</dbReference>
<keyword evidence="3" id="KW-1185">Reference proteome</keyword>
<evidence type="ECO:0000313" key="2">
    <source>
        <dbReference type="EMBL" id="TRZ06457.1"/>
    </source>
</evidence>
<proteinExistence type="predicted"/>
<dbReference type="OrthoDB" id="9398059at2759"/>
<sequence>MRAEMSKGADETPDPEVDPGVENPEWCGEWEDMGQILKEFSDLIAWDFPPEQIQNPAEVRKYLNDKCNYDSNEKKLIAICWTLVYAYRTLLDTVGQKIKARGQGDKSAATPVTQAAANIPVTQVVAKPVSLNQQLNQIVSLSHWQSLLQERSTNKTDRPVDNDDLGKGPSKPAPETDMKSEVTI</sequence>
<dbReference type="AlphaFoldDB" id="A0A8K1FWV1"/>
<comment type="caution">
    <text evidence="2">The sequence shown here is derived from an EMBL/GenBank/DDBJ whole genome shotgun (WGS) entry which is preliminary data.</text>
</comment>
<feature type="compositionally biased region" description="Basic and acidic residues" evidence="1">
    <location>
        <begin position="1"/>
        <end position="10"/>
    </location>
</feature>
<feature type="region of interest" description="Disordered" evidence="1">
    <location>
        <begin position="1"/>
        <end position="24"/>
    </location>
</feature>